<evidence type="ECO:0000259" key="1">
    <source>
        <dbReference type="SMART" id="SM00943"/>
    </source>
</evidence>
<evidence type="ECO:0000313" key="3">
    <source>
        <dbReference type="Proteomes" id="UP001597097"/>
    </source>
</evidence>
<protein>
    <submittedName>
        <fullName evidence="2">Bifunctional DNA primase/polymerase</fullName>
    </submittedName>
</protein>
<proteinExistence type="predicted"/>
<evidence type="ECO:0000313" key="2">
    <source>
        <dbReference type="EMBL" id="MFD1545803.1"/>
    </source>
</evidence>
<reference evidence="3" key="1">
    <citation type="journal article" date="2019" name="Int. J. Syst. Evol. Microbiol.">
        <title>The Global Catalogue of Microorganisms (GCM) 10K type strain sequencing project: providing services to taxonomists for standard genome sequencing and annotation.</title>
        <authorList>
            <consortium name="The Broad Institute Genomics Platform"/>
            <consortium name="The Broad Institute Genome Sequencing Center for Infectious Disease"/>
            <person name="Wu L."/>
            <person name="Ma J."/>
        </authorList>
    </citation>
    <scope>NUCLEOTIDE SEQUENCE [LARGE SCALE GENOMIC DNA]</scope>
    <source>
        <strain evidence="3">CGMCC 1.15399</strain>
    </source>
</reference>
<dbReference type="RefSeq" id="WP_219539456.1">
    <property type="nucleotide sequence ID" value="NZ_JAHKRM010000063.1"/>
</dbReference>
<comment type="caution">
    <text evidence="2">The sequence shown here is derived from an EMBL/GenBank/DDBJ whole genome shotgun (WGS) entry which is preliminary data.</text>
</comment>
<dbReference type="Proteomes" id="UP001597097">
    <property type="component" value="Unassembled WGS sequence"/>
</dbReference>
<keyword evidence="3" id="KW-1185">Reference proteome</keyword>
<feature type="domain" description="DNA primase/polymerase bifunctional N-terminal" evidence="1">
    <location>
        <begin position="15"/>
        <end position="186"/>
    </location>
</feature>
<accession>A0ABW4GTY0</accession>
<dbReference type="EMBL" id="JBHUCM010000050">
    <property type="protein sequence ID" value="MFD1545803.1"/>
    <property type="molecule type" value="Genomic_DNA"/>
</dbReference>
<sequence>MRHPLPDGGALYSAALELARYGVVLTPGSYIVEGGTCSCGDATCRRPGSHPLMHDWLRWASNQPSLLAQWWSGEWTNANLMVPLIGHFDVLDLPIPVAEAALHRLRWAGNVNIPVVATPGGRRQVWVEAGGALSLLGRLPKRLPRRSHPDLRLYQRGSYVVAPPSRLGPDQTYNWHRPLTQHISALADVDLVINAVVTAYTKVIG</sequence>
<organism evidence="2 3">
    <name type="scientific">Nonomuraea guangzhouensis</name>
    <dbReference type="NCBI Taxonomy" id="1291555"/>
    <lineage>
        <taxon>Bacteria</taxon>
        <taxon>Bacillati</taxon>
        <taxon>Actinomycetota</taxon>
        <taxon>Actinomycetes</taxon>
        <taxon>Streptosporangiales</taxon>
        <taxon>Streptosporangiaceae</taxon>
        <taxon>Nonomuraea</taxon>
    </lineage>
</organism>
<dbReference type="Pfam" id="PF09250">
    <property type="entry name" value="Prim-Pol"/>
    <property type="match status" value="1"/>
</dbReference>
<dbReference type="InterPro" id="IPR015330">
    <property type="entry name" value="DNA_primase/pol_bifunc_N"/>
</dbReference>
<name>A0ABW4GTY0_9ACTN</name>
<gene>
    <name evidence="2" type="ORF">ACFSJ0_52795</name>
</gene>
<dbReference type="SMART" id="SM00943">
    <property type="entry name" value="Prim-Pol"/>
    <property type="match status" value="1"/>
</dbReference>